<evidence type="ECO:0000256" key="6">
    <source>
        <dbReference type="ARBA" id="ARBA00023136"/>
    </source>
</evidence>
<dbReference type="Proteomes" id="UP000515163">
    <property type="component" value="Unplaced"/>
</dbReference>
<feature type="domain" description="G-protein coupled receptors family 1 profile" evidence="11">
    <location>
        <begin position="44"/>
        <end position="289"/>
    </location>
</feature>
<dbReference type="InterPro" id="IPR050569">
    <property type="entry name" value="TAAR"/>
</dbReference>
<feature type="transmembrane region" description="Helical" evidence="10">
    <location>
        <begin position="235"/>
        <end position="254"/>
    </location>
</feature>
<dbReference type="PROSITE" id="PS00237">
    <property type="entry name" value="G_PROTEIN_RECEP_F1_1"/>
    <property type="match status" value="1"/>
</dbReference>
<dbReference type="GeneID" id="116297885"/>
<keyword evidence="8 9" id="KW-0807">Transducer</keyword>
<evidence type="ECO:0000259" key="11">
    <source>
        <dbReference type="PROSITE" id="PS50262"/>
    </source>
</evidence>
<dbReference type="PANTHER" id="PTHR24249">
    <property type="entry name" value="HISTAMINE RECEPTOR-RELATED G-PROTEIN COUPLED RECEPTOR"/>
    <property type="match status" value="1"/>
</dbReference>
<evidence type="ECO:0000256" key="3">
    <source>
        <dbReference type="ARBA" id="ARBA00022692"/>
    </source>
</evidence>
<comment type="subcellular location">
    <subcellularLocation>
        <location evidence="1">Cell membrane</location>
        <topology evidence="1">Multi-pass membrane protein</topology>
    </subcellularLocation>
</comment>
<keyword evidence="3 9" id="KW-0812">Transmembrane</keyword>
<comment type="similarity">
    <text evidence="9">Belongs to the G-protein coupled receptor 1 family.</text>
</comment>
<keyword evidence="7 9" id="KW-0675">Receptor</keyword>
<evidence type="ECO:0000256" key="2">
    <source>
        <dbReference type="ARBA" id="ARBA00022475"/>
    </source>
</evidence>
<feature type="transmembrane region" description="Helical" evidence="10">
    <location>
        <begin position="182"/>
        <end position="205"/>
    </location>
</feature>
<dbReference type="Pfam" id="PF00001">
    <property type="entry name" value="7tm_1"/>
    <property type="match status" value="1"/>
</dbReference>
<dbReference type="SUPFAM" id="SSF81321">
    <property type="entry name" value="Family A G protein-coupled receptor-like"/>
    <property type="match status" value="1"/>
</dbReference>
<accession>A0A6P8IA55</accession>
<evidence type="ECO:0000256" key="5">
    <source>
        <dbReference type="ARBA" id="ARBA00023040"/>
    </source>
</evidence>
<name>A0A6P8IA55_ACTTE</name>
<gene>
    <name evidence="13" type="primary">LOC116297885</name>
</gene>
<dbReference type="PANTHER" id="PTHR24249:SF372">
    <property type="entry name" value="G-PROTEIN COUPLED RECEPTORS FAMILY 1 PROFILE DOMAIN-CONTAINING PROTEIN"/>
    <property type="match status" value="1"/>
</dbReference>
<organism evidence="12 13">
    <name type="scientific">Actinia tenebrosa</name>
    <name type="common">Australian red waratah sea anemone</name>
    <dbReference type="NCBI Taxonomy" id="6105"/>
    <lineage>
        <taxon>Eukaryota</taxon>
        <taxon>Metazoa</taxon>
        <taxon>Cnidaria</taxon>
        <taxon>Anthozoa</taxon>
        <taxon>Hexacorallia</taxon>
        <taxon>Actiniaria</taxon>
        <taxon>Actiniidae</taxon>
        <taxon>Actinia</taxon>
    </lineage>
</organism>
<dbReference type="SMART" id="SM01381">
    <property type="entry name" value="7TM_GPCR_Srsx"/>
    <property type="match status" value="1"/>
</dbReference>
<evidence type="ECO:0000256" key="9">
    <source>
        <dbReference type="RuleBase" id="RU000688"/>
    </source>
</evidence>
<dbReference type="InterPro" id="IPR000276">
    <property type="entry name" value="GPCR_Rhodpsn"/>
</dbReference>
<dbReference type="InterPro" id="IPR017452">
    <property type="entry name" value="GPCR_Rhodpsn_7TM"/>
</dbReference>
<protein>
    <submittedName>
        <fullName evidence="13">Dopamine receptor 2-like</fullName>
    </submittedName>
</protein>
<proteinExistence type="inferred from homology"/>
<reference evidence="13" key="1">
    <citation type="submission" date="2025-08" db="UniProtKB">
        <authorList>
            <consortium name="RefSeq"/>
        </authorList>
    </citation>
    <scope>IDENTIFICATION</scope>
    <source>
        <tissue evidence="13">Tentacle</tissue>
    </source>
</reference>
<evidence type="ECO:0000313" key="12">
    <source>
        <dbReference type="Proteomes" id="UP000515163"/>
    </source>
</evidence>
<dbReference type="PRINTS" id="PR00237">
    <property type="entry name" value="GPCRRHODOPSN"/>
</dbReference>
<dbReference type="FunCoup" id="A0A6P8IA55">
    <property type="interactions" value="717"/>
</dbReference>
<evidence type="ECO:0000256" key="10">
    <source>
        <dbReference type="SAM" id="Phobius"/>
    </source>
</evidence>
<evidence type="ECO:0000256" key="1">
    <source>
        <dbReference type="ARBA" id="ARBA00004651"/>
    </source>
</evidence>
<feature type="transmembrane region" description="Helical" evidence="10">
    <location>
        <begin position="27"/>
        <end position="52"/>
    </location>
</feature>
<dbReference type="Gene3D" id="1.20.1070.10">
    <property type="entry name" value="Rhodopsin 7-helix transmembrane proteins"/>
    <property type="match status" value="1"/>
</dbReference>
<dbReference type="AlphaFoldDB" id="A0A6P8IA55"/>
<feature type="transmembrane region" description="Helical" evidence="10">
    <location>
        <begin position="64"/>
        <end position="83"/>
    </location>
</feature>
<evidence type="ECO:0000256" key="4">
    <source>
        <dbReference type="ARBA" id="ARBA00022989"/>
    </source>
</evidence>
<keyword evidence="6 10" id="KW-0472">Membrane</keyword>
<evidence type="ECO:0000256" key="8">
    <source>
        <dbReference type="ARBA" id="ARBA00023224"/>
    </source>
</evidence>
<evidence type="ECO:0000313" key="13">
    <source>
        <dbReference type="RefSeq" id="XP_031562062.1"/>
    </source>
</evidence>
<dbReference type="RefSeq" id="XP_031562062.1">
    <property type="nucleotide sequence ID" value="XM_031706202.1"/>
</dbReference>
<dbReference type="GO" id="GO:0004930">
    <property type="term" value="F:G protein-coupled receptor activity"/>
    <property type="evidence" value="ECO:0007669"/>
    <property type="project" value="UniProtKB-KW"/>
</dbReference>
<keyword evidence="12" id="KW-1185">Reference proteome</keyword>
<keyword evidence="5 9" id="KW-0297">G-protein coupled receptor</keyword>
<dbReference type="OrthoDB" id="10042731at2759"/>
<dbReference type="PROSITE" id="PS50262">
    <property type="entry name" value="G_PROTEIN_RECEP_F1_2"/>
    <property type="match status" value="1"/>
</dbReference>
<feature type="transmembrane region" description="Helical" evidence="10">
    <location>
        <begin position="137"/>
        <end position="162"/>
    </location>
</feature>
<sequence length="376" mass="42868">MMESDQNISSPSNGTGMASSSSIPMKLLMLIIILMVFEILTLLGNGFVVYLVAMKRRLHTNTNWLVLSLAVSDLAVALAIIPSRTACFRHQCDEILMKILYDIFIFISLCNLCCLTLDRFIAVMQPLKYHSTITYSVVVKMIIASWVIPTVIFCIPLIWTYGYSDDIPLRQTADKIFYLTQIIMFMCVPCLVMFIAYACILSMALEQAKRIQILEQSVSANGSSNSYSVEAKNTIKVFGVVYMMFVFCWIMSAYRTFENFFHQGSVPSEVTTTSRLLLLFNSCVNPIVYALWKKDIRAEFKRCFRSLRRRPMSMYSSHTTMENRTKGNLTWVEQMTDENVSLSSNYQKTSSSDQQDIALEEQSLNNANLITDPEKI</sequence>
<keyword evidence="2" id="KW-1003">Cell membrane</keyword>
<dbReference type="KEGG" id="aten:116297885"/>
<feature type="transmembrane region" description="Helical" evidence="10">
    <location>
        <begin position="274"/>
        <end position="292"/>
    </location>
</feature>
<dbReference type="InParanoid" id="A0A6P8IA55"/>
<feature type="transmembrane region" description="Helical" evidence="10">
    <location>
        <begin position="95"/>
        <end position="117"/>
    </location>
</feature>
<evidence type="ECO:0000256" key="7">
    <source>
        <dbReference type="ARBA" id="ARBA00023170"/>
    </source>
</evidence>
<keyword evidence="4 10" id="KW-1133">Transmembrane helix</keyword>
<dbReference type="GO" id="GO:0005886">
    <property type="term" value="C:plasma membrane"/>
    <property type="evidence" value="ECO:0007669"/>
    <property type="project" value="UniProtKB-SubCell"/>
</dbReference>